<dbReference type="GO" id="GO:0005694">
    <property type="term" value="C:chromosome"/>
    <property type="evidence" value="ECO:0007669"/>
    <property type="project" value="UniProtKB-SubCell"/>
</dbReference>
<dbReference type="PANTHER" id="PTHR48225">
    <property type="entry name" value="HORMA DOMAIN-CONTAINING PROTEIN 1"/>
    <property type="match status" value="1"/>
</dbReference>
<gene>
    <name evidence="8" type="primary">HOP1</name>
    <name evidence="8" type="ORF">TWF696_002753</name>
</gene>
<dbReference type="EMBL" id="JAVHNQ010000014">
    <property type="protein sequence ID" value="KAK6332730.1"/>
    <property type="molecule type" value="Genomic_DNA"/>
</dbReference>
<dbReference type="Pfam" id="PF02301">
    <property type="entry name" value="HORMA"/>
    <property type="match status" value="1"/>
</dbReference>
<dbReference type="SUPFAM" id="SSF56019">
    <property type="entry name" value="The spindle assembly checkpoint protein mad2"/>
    <property type="match status" value="1"/>
</dbReference>
<dbReference type="GO" id="GO:0051598">
    <property type="term" value="P:meiotic recombination checkpoint signaling"/>
    <property type="evidence" value="ECO:0007669"/>
    <property type="project" value="TreeGrafter"/>
</dbReference>
<keyword evidence="3" id="KW-0158">Chromosome</keyword>
<evidence type="ECO:0000256" key="3">
    <source>
        <dbReference type="ARBA" id="ARBA00022454"/>
    </source>
</evidence>
<dbReference type="GO" id="GO:0007130">
    <property type="term" value="P:synaptonemal complex assembly"/>
    <property type="evidence" value="ECO:0007669"/>
    <property type="project" value="TreeGrafter"/>
</dbReference>
<keyword evidence="9" id="KW-1185">Reference proteome</keyword>
<evidence type="ECO:0000256" key="5">
    <source>
        <dbReference type="ARBA" id="ARBA00023254"/>
    </source>
</evidence>
<dbReference type="PANTHER" id="PTHR48225:SF7">
    <property type="entry name" value="MEIOSIS-SPECIFIC PROTEIN HOP1"/>
    <property type="match status" value="1"/>
</dbReference>
<evidence type="ECO:0000256" key="1">
    <source>
        <dbReference type="ARBA" id="ARBA00004123"/>
    </source>
</evidence>
<protein>
    <submittedName>
        <fullName evidence="8">DNA binding protein</fullName>
    </submittedName>
</protein>
<feature type="region of interest" description="Disordered" evidence="6">
    <location>
        <begin position="470"/>
        <end position="491"/>
    </location>
</feature>
<keyword evidence="5" id="KW-0469">Meiosis</keyword>
<evidence type="ECO:0000256" key="6">
    <source>
        <dbReference type="SAM" id="MobiDB-lite"/>
    </source>
</evidence>
<organism evidence="8 9">
    <name type="scientific">Orbilia brochopaga</name>
    <dbReference type="NCBI Taxonomy" id="3140254"/>
    <lineage>
        <taxon>Eukaryota</taxon>
        <taxon>Fungi</taxon>
        <taxon>Dikarya</taxon>
        <taxon>Ascomycota</taxon>
        <taxon>Pezizomycotina</taxon>
        <taxon>Orbiliomycetes</taxon>
        <taxon>Orbiliales</taxon>
        <taxon>Orbiliaceae</taxon>
        <taxon>Orbilia</taxon>
    </lineage>
</organism>
<evidence type="ECO:0000256" key="4">
    <source>
        <dbReference type="ARBA" id="ARBA00023242"/>
    </source>
</evidence>
<dbReference type="PROSITE" id="PS50815">
    <property type="entry name" value="HORMA"/>
    <property type="match status" value="1"/>
</dbReference>
<dbReference type="InterPro" id="IPR036570">
    <property type="entry name" value="HORMA_dom_sf"/>
</dbReference>
<name>A0AAV9U033_9PEZI</name>
<feature type="domain" description="HORMA" evidence="7">
    <location>
        <begin position="63"/>
        <end position="310"/>
    </location>
</feature>
<dbReference type="Gene3D" id="3.30.900.10">
    <property type="entry name" value="HORMA domain"/>
    <property type="match status" value="1"/>
</dbReference>
<evidence type="ECO:0000259" key="7">
    <source>
        <dbReference type="PROSITE" id="PS50815"/>
    </source>
</evidence>
<dbReference type="AlphaFoldDB" id="A0AAV9U033"/>
<comment type="subcellular location">
    <subcellularLocation>
        <location evidence="2">Chromosome</location>
    </subcellularLocation>
    <subcellularLocation>
        <location evidence="1">Nucleus</location>
    </subcellularLocation>
</comment>
<dbReference type="GO" id="GO:0005634">
    <property type="term" value="C:nucleus"/>
    <property type="evidence" value="ECO:0007669"/>
    <property type="project" value="UniProtKB-SubCell"/>
</dbReference>
<feature type="region of interest" description="Disordered" evidence="6">
    <location>
        <begin position="522"/>
        <end position="545"/>
    </location>
</feature>
<reference evidence="8 9" key="1">
    <citation type="submission" date="2019-10" db="EMBL/GenBank/DDBJ databases">
        <authorList>
            <person name="Palmer J.M."/>
        </authorList>
    </citation>
    <scope>NUCLEOTIDE SEQUENCE [LARGE SCALE GENOMIC DNA]</scope>
    <source>
        <strain evidence="8 9">TWF696</strain>
    </source>
</reference>
<accession>A0AAV9U033</accession>
<dbReference type="Proteomes" id="UP001375240">
    <property type="component" value="Unassembled WGS sequence"/>
</dbReference>
<comment type="caution">
    <text evidence="8">The sequence shown here is derived from an EMBL/GenBank/DDBJ whole genome shotgun (WGS) entry which is preliminary data.</text>
</comment>
<evidence type="ECO:0000313" key="8">
    <source>
        <dbReference type="EMBL" id="KAK6332730.1"/>
    </source>
</evidence>
<evidence type="ECO:0000313" key="9">
    <source>
        <dbReference type="Proteomes" id="UP001375240"/>
    </source>
</evidence>
<dbReference type="InterPro" id="IPR003511">
    <property type="entry name" value="HORMA_dom"/>
</dbReference>
<dbReference type="InterPro" id="IPR051294">
    <property type="entry name" value="HORMA_MeioticProgression"/>
</dbReference>
<sequence length="565" mass="62680">MPVRQLQRLRSQQAVITTTASLDQEQQTVAQSLRPSCNSVVTGIQLKTSEELLQQQAILLKEQQSQKLVQELIGAAIGCITYLRGLIPENSFCDMVYGSKPDDIQQSQDGREPFSQESITDLAKKEYRTRIKGIQRGFSSEADTLLDWMEQGIFCALNKGYLRAFQLAIFLDLDNPQLIQEAYTFSIQYHHGEYGKAAQIEGIAMTTVIQNGKACPFVPELLDITHVRRSVKALIRRLIVITQNLDLLPEKRYLTIRLYHTSDTPKAWTPPMFTPSSGKPLCFDQQNSDGINDEVFGTMDTGLHSVQIRVTAKKRPFEDTQGDSLELGQRIDVSKKRRQADDMVQAADYIPFAIDSISPQMLAEDNHNIICSHQSRPIAPADVNADPQELDSMVSMSQEYIAKVPGARDERDLDDLGAMSMPRLSAKIPSHQTKIPEHESIPLRTHSLRIQSPSISSSSEIVLSLRSLGDRRSNSGFPVTPDEQEPGSKMSPIDINISQDSISSSQGIGETCSAVSKLQLNTDKPDKLGKPLNQQGSSTGDDEDFPIRCECGSMVSGLDEVSIID</sequence>
<evidence type="ECO:0000256" key="2">
    <source>
        <dbReference type="ARBA" id="ARBA00004286"/>
    </source>
</evidence>
<keyword evidence="4" id="KW-0539">Nucleus</keyword>
<proteinExistence type="predicted"/>